<dbReference type="SUPFAM" id="SSF52540">
    <property type="entry name" value="P-loop containing nucleoside triphosphate hydrolases"/>
    <property type="match status" value="1"/>
</dbReference>
<dbReference type="OrthoDB" id="271259at2759"/>
<dbReference type="InterPro" id="IPR027417">
    <property type="entry name" value="P-loop_NTPase"/>
</dbReference>
<protein>
    <recommendedName>
        <fullName evidence="3">Zeta toxin domain-containing protein</fullName>
    </recommendedName>
</protein>
<dbReference type="AlphaFoldDB" id="A0A0N0P619"/>
<dbReference type="OMA" id="KHFVNTE"/>
<dbReference type="EMBL" id="LJSK01000102">
    <property type="protein sequence ID" value="KPI87116.1"/>
    <property type="molecule type" value="Genomic_DNA"/>
</dbReference>
<evidence type="ECO:0008006" key="3">
    <source>
        <dbReference type="Google" id="ProtNLM"/>
    </source>
</evidence>
<dbReference type="PANTHER" id="PTHR33477:SF2">
    <property type="entry name" value="2-PHOSPHOGLYCERATE KINASE"/>
    <property type="match status" value="1"/>
</dbReference>
<evidence type="ECO:0000313" key="2">
    <source>
        <dbReference type="Proteomes" id="UP000038009"/>
    </source>
</evidence>
<comment type="caution">
    <text evidence="1">The sequence shown here is derived from an EMBL/GenBank/DDBJ whole genome shotgun (WGS) entry which is preliminary data.</text>
</comment>
<proteinExistence type="predicted"/>
<dbReference type="VEuPathDB" id="TriTrypDB:Lsey_0102_0260"/>
<sequence>MSSKYDVIKLKVHLSSAHYYVLSRFLLSKMLMFCRIPEDDAVRISLEVKKHFVNQEQTSITQEELEAYLQSAMTSFGYSEAHTRLFPVVTQFHTECIPLVLLIAGPACHGKTTLAQLLSARLNCSTIINTEVLHDINASIDDLLESLPADYTSRSFESSASAGAVLEVVSSIHAEVEKAVREGKVVIVEGERLHLSNFCCFLDPAFQRSSGAVVLGVVLDSLDRSASDVCADYYEMAAQLQPVYTTDCVSVTCAAPGSYSALGARVATEPSVYVARCRTVGDNLELSAFLHNLVIERILAELRHRNKMPAGAEAAQGSSQVQLPS</sequence>
<dbReference type="Gene3D" id="3.40.50.300">
    <property type="entry name" value="P-loop containing nucleotide triphosphate hydrolases"/>
    <property type="match status" value="1"/>
</dbReference>
<gene>
    <name evidence="1" type="ORF">ABL78_3828</name>
</gene>
<reference evidence="1 2" key="1">
    <citation type="journal article" date="2015" name="PLoS Pathog.">
        <title>Leptomonas seymouri: Adaptations to the Dixenous Life Cycle Analyzed by Genome Sequencing, Transcriptome Profiling and Co-infection with Leishmania donovani.</title>
        <authorList>
            <person name="Kraeva N."/>
            <person name="Butenko A."/>
            <person name="Hlavacova J."/>
            <person name="Kostygov A."/>
            <person name="Myskova J."/>
            <person name="Grybchuk D."/>
            <person name="Lestinova T."/>
            <person name="Votypka J."/>
            <person name="Volf P."/>
            <person name="Opperdoes F."/>
            <person name="Flegontov P."/>
            <person name="Lukes J."/>
            <person name="Yurchenko V."/>
        </authorList>
    </citation>
    <scope>NUCLEOTIDE SEQUENCE [LARGE SCALE GENOMIC DNA]</scope>
    <source>
        <strain evidence="1 2">ATCC 30220</strain>
    </source>
</reference>
<accession>A0A0N0P619</accession>
<name>A0A0N0P619_LEPSE</name>
<dbReference type="PANTHER" id="PTHR33477">
    <property type="entry name" value="P-LOOP NTPASE DOMAIN-CONTAINING PROTEIN LPA1 HOMOLOG 1"/>
    <property type="match status" value="1"/>
</dbReference>
<dbReference type="Proteomes" id="UP000038009">
    <property type="component" value="Unassembled WGS sequence"/>
</dbReference>
<keyword evidence="2" id="KW-1185">Reference proteome</keyword>
<organism evidence="1 2">
    <name type="scientific">Leptomonas seymouri</name>
    <dbReference type="NCBI Taxonomy" id="5684"/>
    <lineage>
        <taxon>Eukaryota</taxon>
        <taxon>Discoba</taxon>
        <taxon>Euglenozoa</taxon>
        <taxon>Kinetoplastea</taxon>
        <taxon>Metakinetoplastina</taxon>
        <taxon>Trypanosomatida</taxon>
        <taxon>Trypanosomatidae</taxon>
        <taxon>Leishmaniinae</taxon>
        <taxon>Leptomonas</taxon>
    </lineage>
</organism>
<evidence type="ECO:0000313" key="1">
    <source>
        <dbReference type="EMBL" id="KPI87116.1"/>
    </source>
</evidence>